<accession>A0A8J6HMP6</accession>
<gene>
    <name evidence="2" type="ORF">GEV33_005366</name>
</gene>
<organism evidence="2 3">
    <name type="scientific">Tenebrio molitor</name>
    <name type="common">Yellow mealworm beetle</name>
    <dbReference type="NCBI Taxonomy" id="7067"/>
    <lineage>
        <taxon>Eukaryota</taxon>
        <taxon>Metazoa</taxon>
        <taxon>Ecdysozoa</taxon>
        <taxon>Arthropoda</taxon>
        <taxon>Hexapoda</taxon>
        <taxon>Insecta</taxon>
        <taxon>Pterygota</taxon>
        <taxon>Neoptera</taxon>
        <taxon>Endopterygota</taxon>
        <taxon>Coleoptera</taxon>
        <taxon>Polyphaga</taxon>
        <taxon>Cucujiformia</taxon>
        <taxon>Tenebrionidae</taxon>
        <taxon>Tenebrio</taxon>
    </lineage>
</organism>
<reference evidence="2" key="2">
    <citation type="submission" date="2021-08" db="EMBL/GenBank/DDBJ databases">
        <authorList>
            <person name="Eriksson T."/>
        </authorList>
    </citation>
    <scope>NUCLEOTIDE SEQUENCE</scope>
    <source>
        <strain evidence="2">Stoneville</strain>
        <tissue evidence="2">Whole head</tissue>
    </source>
</reference>
<evidence type="ECO:0000313" key="3">
    <source>
        <dbReference type="Proteomes" id="UP000719412"/>
    </source>
</evidence>
<protein>
    <submittedName>
        <fullName evidence="2">Uncharacterized protein</fullName>
    </submittedName>
</protein>
<dbReference type="EMBL" id="JABDTM020019515">
    <property type="protein sequence ID" value="KAH0817425.1"/>
    <property type="molecule type" value="Genomic_DNA"/>
</dbReference>
<feature type="compositionally biased region" description="Polar residues" evidence="1">
    <location>
        <begin position="28"/>
        <end position="38"/>
    </location>
</feature>
<dbReference type="AlphaFoldDB" id="A0A8J6HMP6"/>
<evidence type="ECO:0000313" key="2">
    <source>
        <dbReference type="EMBL" id="KAH0817425.1"/>
    </source>
</evidence>
<comment type="caution">
    <text evidence="2">The sequence shown here is derived from an EMBL/GenBank/DDBJ whole genome shotgun (WGS) entry which is preliminary data.</text>
</comment>
<reference evidence="2" key="1">
    <citation type="journal article" date="2020" name="J Insects Food Feed">
        <title>The yellow mealworm (Tenebrio molitor) genome: a resource for the emerging insects as food and feed industry.</title>
        <authorList>
            <person name="Eriksson T."/>
            <person name="Andere A."/>
            <person name="Kelstrup H."/>
            <person name="Emery V."/>
            <person name="Picard C."/>
        </authorList>
    </citation>
    <scope>NUCLEOTIDE SEQUENCE</scope>
    <source>
        <strain evidence="2">Stoneville</strain>
        <tissue evidence="2">Whole head</tissue>
    </source>
</reference>
<proteinExistence type="predicted"/>
<keyword evidence="3" id="KW-1185">Reference proteome</keyword>
<name>A0A8J6HMP6_TENMO</name>
<evidence type="ECO:0000256" key="1">
    <source>
        <dbReference type="SAM" id="MobiDB-lite"/>
    </source>
</evidence>
<feature type="region of interest" description="Disordered" evidence="1">
    <location>
        <begin position="28"/>
        <end position="56"/>
    </location>
</feature>
<sequence length="56" mass="6597">MYTNTLIPFGDVRHRTFQEWNRIWSTHANSESANQSRRTAGRKSWDRLARPPGPKN</sequence>
<dbReference type="Proteomes" id="UP000719412">
    <property type="component" value="Unassembled WGS sequence"/>
</dbReference>